<evidence type="ECO:0000256" key="5">
    <source>
        <dbReference type="ARBA" id="ARBA00022989"/>
    </source>
</evidence>
<dbReference type="Proteomes" id="UP000187439">
    <property type="component" value="Unassembled WGS sequence"/>
</dbReference>
<evidence type="ECO:0000256" key="2">
    <source>
        <dbReference type="ARBA" id="ARBA00022448"/>
    </source>
</evidence>
<evidence type="ECO:0000259" key="8">
    <source>
        <dbReference type="PROSITE" id="PS50928"/>
    </source>
</evidence>
<evidence type="ECO:0000313" key="10">
    <source>
        <dbReference type="Proteomes" id="UP000187439"/>
    </source>
</evidence>
<keyword evidence="5 7" id="KW-1133">Transmembrane helix</keyword>
<keyword evidence="6 7" id="KW-0472">Membrane</keyword>
<feature type="domain" description="ABC transmembrane type-1" evidence="8">
    <location>
        <begin position="149"/>
        <end position="364"/>
    </location>
</feature>
<evidence type="ECO:0000256" key="7">
    <source>
        <dbReference type="RuleBase" id="RU363032"/>
    </source>
</evidence>
<proteinExistence type="inferred from homology"/>
<evidence type="ECO:0000256" key="6">
    <source>
        <dbReference type="ARBA" id="ARBA00023136"/>
    </source>
</evidence>
<sequence length="374" mass="41942">MGAQTQTQPQPQREPQSQAKQAVRLRAVLLSLLVLIANVVVNGLIFLFFRDSTLNPLLTAVLAVLWGVLGVYLIYYTLTWAVEQYPDHIRRKVLPYIFIGPAVILLGWLLVLPALRTLYLSFFNASSEKFVGLSNYAAIFSDHLMATALRNNLLWVFIGTLACVAFGLLIAILADRSSYEKIAKSIIFMPMAISFVAAGVIWKFVYYYQPGDEQIGLLNAIVTYFGGEPQAWTSMLQPWNNFFLIIILIWMQTGFAMVIFSAAIKGVPDDILEAARVDGANEVKIFFGIMIPYISATILTVTTTIIVFTLKIFDVVMVMTGGQYDTEVVATQFYRQFFMYRNFGYGSTLAIVLLIAVLPVIIINLRQFRKQGGF</sequence>
<feature type="transmembrane region" description="Helical" evidence="7">
    <location>
        <begin position="93"/>
        <end position="115"/>
    </location>
</feature>
<dbReference type="Pfam" id="PF00528">
    <property type="entry name" value="BPD_transp_1"/>
    <property type="match status" value="1"/>
</dbReference>
<dbReference type="PANTHER" id="PTHR30193">
    <property type="entry name" value="ABC TRANSPORTER PERMEASE PROTEIN"/>
    <property type="match status" value="1"/>
</dbReference>
<feature type="transmembrane region" description="Helical" evidence="7">
    <location>
        <begin position="27"/>
        <end position="49"/>
    </location>
</feature>
<reference evidence="9 10" key="1">
    <citation type="submission" date="2016-10" db="EMBL/GenBank/DDBJ databases">
        <title>Paenibacillus species isolates.</title>
        <authorList>
            <person name="Beno S.M."/>
        </authorList>
    </citation>
    <scope>NUCLEOTIDE SEQUENCE [LARGE SCALE GENOMIC DNA]</scope>
    <source>
        <strain evidence="9 10">FSL H7-0710</strain>
    </source>
</reference>
<dbReference type="Gene3D" id="1.10.3720.10">
    <property type="entry name" value="MetI-like"/>
    <property type="match status" value="1"/>
</dbReference>
<dbReference type="InterPro" id="IPR051393">
    <property type="entry name" value="ABC_transporter_permease"/>
</dbReference>
<feature type="transmembrane region" description="Helical" evidence="7">
    <location>
        <begin position="285"/>
        <end position="310"/>
    </location>
</feature>
<keyword evidence="4 7" id="KW-0812">Transmembrane</keyword>
<evidence type="ECO:0000256" key="1">
    <source>
        <dbReference type="ARBA" id="ARBA00004651"/>
    </source>
</evidence>
<keyword evidence="3" id="KW-1003">Cell membrane</keyword>
<organism evidence="9 10">
    <name type="scientific">Paenibacillus odorifer</name>
    <dbReference type="NCBI Taxonomy" id="189426"/>
    <lineage>
        <taxon>Bacteria</taxon>
        <taxon>Bacillati</taxon>
        <taxon>Bacillota</taxon>
        <taxon>Bacilli</taxon>
        <taxon>Bacillales</taxon>
        <taxon>Paenibacillaceae</taxon>
        <taxon>Paenibacillus</taxon>
    </lineage>
</organism>
<dbReference type="OrthoDB" id="9786413at2"/>
<dbReference type="AlphaFoldDB" id="A0A1R0XTV6"/>
<feature type="transmembrane region" description="Helical" evidence="7">
    <location>
        <begin position="242"/>
        <end position="264"/>
    </location>
</feature>
<dbReference type="PANTHER" id="PTHR30193:SF18">
    <property type="entry name" value="OSMOPROTECTIVE COMPOUNDS UPTAKE PERMEASE PROTEIN GGTC"/>
    <property type="match status" value="1"/>
</dbReference>
<feature type="transmembrane region" description="Helical" evidence="7">
    <location>
        <begin position="343"/>
        <end position="365"/>
    </location>
</feature>
<dbReference type="GO" id="GO:0005886">
    <property type="term" value="C:plasma membrane"/>
    <property type="evidence" value="ECO:0007669"/>
    <property type="project" value="UniProtKB-SubCell"/>
</dbReference>
<keyword evidence="2 7" id="KW-0813">Transport</keyword>
<accession>A0A1R0XTV6</accession>
<gene>
    <name evidence="9" type="ORF">BSK52_18535</name>
</gene>
<comment type="caution">
    <text evidence="9">The sequence shown here is derived from an EMBL/GenBank/DDBJ whole genome shotgun (WGS) entry which is preliminary data.</text>
</comment>
<feature type="transmembrane region" description="Helical" evidence="7">
    <location>
        <begin position="186"/>
        <end position="208"/>
    </location>
</feature>
<dbReference type="SUPFAM" id="SSF161098">
    <property type="entry name" value="MetI-like"/>
    <property type="match status" value="1"/>
</dbReference>
<comment type="subcellular location">
    <subcellularLocation>
        <location evidence="1 7">Cell membrane</location>
        <topology evidence="1 7">Multi-pass membrane protein</topology>
    </subcellularLocation>
</comment>
<evidence type="ECO:0000256" key="4">
    <source>
        <dbReference type="ARBA" id="ARBA00022692"/>
    </source>
</evidence>
<comment type="similarity">
    <text evidence="7">Belongs to the binding-protein-dependent transport system permease family.</text>
</comment>
<name>A0A1R0XTV6_9BACL</name>
<dbReference type="InterPro" id="IPR000515">
    <property type="entry name" value="MetI-like"/>
</dbReference>
<dbReference type="CDD" id="cd06261">
    <property type="entry name" value="TM_PBP2"/>
    <property type="match status" value="1"/>
</dbReference>
<feature type="transmembrane region" description="Helical" evidence="7">
    <location>
        <begin position="153"/>
        <end position="174"/>
    </location>
</feature>
<evidence type="ECO:0000313" key="9">
    <source>
        <dbReference type="EMBL" id="OMD38593.1"/>
    </source>
</evidence>
<feature type="transmembrane region" description="Helical" evidence="7">
    <location>
        <begin position="61"/>
        <end position="81"/>
    </location>
</feature>
<protein>
    <submittedName>
        <fullName evidence="9">ABC transporter</fullName>
    </submittedName>
</protein>
<dbReference type="EMBL" id="MPTC01000017">
    <property type="protein sequence ID" value="OMD38593.1"/>
    <property type="molecule type" value="Genomic_DNA"/>
</dbReference>
<evidence type="ECO:0000256" key="3">
    <source>
        <dbReference type="ARBA" id="ARBA00022475"/>
    </source>
</evidence>
<dbReference type="GO" id="GO:0055085">
    <property type="term" value="P:transmembrane transport"/>
    <property type="evidence" value="ECO:0007669"/>
    <property type="project" value="InterPro"/>
</dbReference>
<dbReference type="InterPro" id="IPR035906">
    <property type="entry name" value="MetI-like_sf"/>
</dbReference>
<dbReference type="RefSeq" id="WP_042131500.1">
    <property type="nucleotide sequence ID" value="NZ_MPTC01000017.1"/>
</dbReference>
<dbReference type="PROSITE" id="PS50928">
    <property type="entry name" value="ABC_TM1"/>
    <property type="match status" value="1"/>
</dbReference>